<dbReference type="Gene3D" id="3.40.140.100">
    <property type="entry name" value="Ubiquitin-like modifier-activating enzyme ATG7 C-terminal domain"/>
    <property type="match status" value="1"/>
</dbReference>
<evidence type="ECO:0000256" key="6">
    <source>
        <dbReference type="ARBA" id="ARBA00023006"/>
    </source>
</evidence>
<dbReference type="GO" id="GO:0000407">
    <property type="term" value="C:phagophore assembly site"/>
    <property type="evidence" value="ECO:0007669"/>
    <property type="project" value="UniProtKB-SubCell"/>
</dbReference>
<dbReference type="GO" id="GO:0015031">
    <property type="term" value="P:protein transport"/>
    <property type="evidence" value="ECO:0007669"/>
    <property type="project" value="UniProtKB-UniRule"/>
</dbReference>
<dbReference type="GO" id="GO:0000045">
    <property type="term" value="P:autophagosome assembly"/>
    <property type="evidence" value="ECO:0007669"/>
    <property type="project" value="TreeGrafter"/>
</dbReference>
<name>A0AAN7IXJ3_QUERU</name>
<feature type="domain" description="Ubiquitin-like modifier-activating enzyme Atg7 N-terminal" evidence="10">
    <location>
        <begin position="9"/>
        <end position="324"/>
    </location>
</feature>
<dbReference type="GO" id="GO:0019779">
    <property type="term" value="F:Atg8 activating enzyme activity"/>
    <property type="evidence" value="ECO:0007669"/>
    <property type="project" value="TreeGrafter"/>
</dbReference>
<dbReference type="InterPro" id="IPR042522">
    <property type="entry name" value="Atg7_N_1"/>
</dbReference>
<dbReference type="InterPro" id="IPR045886">
    <property type="entry name" value="ThiF/MoeB/HesA"/>
</dbReference>
<gene>
    <name evidence="11" type="ORF">RGQ29_020310</name>
</gene>
<comment type="similarity">
    <text evidence="1 8">Belongs to the ATG7 family.</text>
</comment>
<dbReference type="PANTHER" id="PTHR10953">
    <property type="entry name" value="UBIQUITIN-ACTIVATING ENZYME E1"/>
    <property type="match status" value="1"/>
</dbReference>
<accession>A0AAN7IXJ3</accession>
<dbReference type="Gene3D" id="3.40.140.70">
    <property type="entry name" value="Ubiquitin-like modifier-activating enzyme ATG7 N-terminal domain"/>
    <property type="match status" value="1"/>
</dbReference>
<dbReference type="NCBIfam" id="TIGR01381">
    <property type="entry name" value="E1_like_apg7"/>
    <property type="match status" value="1"/>
</dbReference>
<dbReference type="GO" id="GO:0034727">
    <property type="term" value="P:piecemeal microautophagy of the nucleus"/>
    <property type="evidence" value="ECO:0007669"/>
    <property type="project" value="TreeGrafter"/>
</dbReference>
<comment type="function">
    <text evidence="8">E1-like activating enzyme involved in the 2 ubiquitin-like systems required for autophagy.</text>
</comment>
<dbReference type="InterPro" id="IPR000594">
    <property type="entry name" value="ThiF_NAD_FAD-bd"/>
</dbReference>
<dbReference type="Pfam" id="PF00899">
    <property type="entry name" value="ThiF"/>
    <property type="match status" value="1"/>
</dbReference>
<keyword evidence="8" id="KW-0963">Cytoplasm</keyword>
<dbReference type="GO" id="GO:0000422">
    <property type="term" value="P:autophagy of mitochondrion"/>
    <property type="evidence" value="ECO:0007669"/>
    <property type="project" value="TreeGrafter"/>
</dbReference>
<dbReference type="InterPro" id="IPR032197">
    <property type="entry name" value="Atg7_N"/>
</dbReference>
<evidence type="ECO:0000256" key="1">
    <source>
        <dbReference type="ARBA" id="ARBA00010931"/>
    </source>
</evidence>
<dbReference type="InterPro" id="IPR006285">
    <property type="entry name" value="Atg7"/>
</dbReference>
<dbReference type="FunFam" id="3.40.140.70:FF:000001">
    <property type="entry name" value="Ubiquitin-like modifier-activating enzyme atg7"/>
    <property type="match status" value="1"/>
</dbReference>
<organism evidence="11 12">
    <name type="scientific">Quercus rubra</name>
    <name type="common">Northern red oak</name>
    <name type="synonym">Quercus borealis</name>
    <dbReference type="NCBI Taxonomy" id="3512"/>
    <lineage>
        <taxon>Eukaryota</taxon>
        <taxon>Viridiplantae</taxon>
        <taxon>Streptophyta</taxon>
        <taxon>Embryophyta</taxon>
        <taxon>Tracheophyta</taxon>
        <taxon>Spermatophyta</taxon>
        <taxon>Magnoliopsida</taxon>
        <taxon>eudicotyledons</taxon>
        <taxon>Gunneridae</taxon>
        <taxon>Pentapetalae</taxon>
        <taxon>rosids</taxon>
        <taxon>fabids</taxon>
        <taxon>Fagales</taxon>
        <taxon>Fagaceae</taxon>
        <taxon>Quercus</taxon>
    </lineage>
</organism>
<dbReference type="PANTHER" id="PTHR10953:SF3">
    <property type="entry name" value="UBIQUITIN-LIKE MODIFIER-ACTIVATING ENZYME ATG7"/>
    <property type="match status" value="1"/>
</dbReference>
<keyword evidence="4 8" id="KW-0833">Ubl conjugation pathway</keyword>
<evidence type="ECO:0000256" key="2">
    <source>
        <dbReference type="ARBA" id="ARBA00017647"/>
    </source>
</evidence>
<dbReference type="GO" id="GO:0006995">
    <property type="term" value="P:cellular response to nitrogen starvation"/>
    <property type="evidence" value="ECO:0007669"/>
    <property type="project" value="TreeGrafter"/>
</dbReference>
<dbReference type="GO" id="GO:0032446">
    <property type="term" value="P:protein modification by small protein conjugation"/>
    <property type="evidence" value="ECO:0007669"/>
    <property type="project" value="TreeGrafter"/>
</dbReference>
<keyword evidence="12" id="KW-1185">Reference proteome</keyword>
<evidence type="ECO:0000256" key="3">
    <source>
        <dbReference type="ARBA" id="ARBA00022448"/>
    </source>
</evidence>
<comment type="subcellular location">
    <subcellularLocation>
        <location evidence="8">Cytoplasm</location>
    </subcellularLocation>
    <subcellularLocation>
        <location evidence="8">Preautophagosomal structure</location>
    </subcellularLocation>
</comment>
<dbReference type="FunFam" id="3.40.50.720:FF:000243">
    <property type="entry name" value="Ubiquitin-like modifier-activating enzyme ATG7"/>
    <property type="match status" value="1"/>
</dbReference>
<sequence>MASESIVVFAQFQSAVDEGFWHRFSSLKLNKLGIDDSPIPITGFYAPCSHPQVSNHLTLLAESLPSESNEQSSTAATSGGNRNRCPVPGILYNTNTIESFHALDKKSLLKAEAKKIWDDIHTGKAVEDSAVLSRFLLISFADLKKWTFHYWFAFPALVLDPPATLVDLRRASQYFSLEEAKSVSAACNEWRNSSLTADVPFFLVCVDPNSLATVKHIKDWETCQSDGNKLLFGFYDPCHLPNNPGWPLRNFLALISVRWNLKSVRFLCYRENRGFADLGLSLVGEALITVPQGWRDHQCLPNAVGWEQNKGRQVSRCISLAKSMDPTRLAISAADLNLKLMRWRALPSLNLNALSSMKCLLLGAGTLGCQVARMLMAWGVRKITLVDNGRVAMSNPLRQSLYTLDDCLNGGEYKATAAVKSLGRIFPAVDAEGVVMAIPMPGHPVPSQEEDNVLEDCRRLHDLVDSHDAVFLLTDTRESRWLPTLLCANTNKITITAALGFDSFLVMRHGAGPFSSNDERQRLGCYFCSDVVAPIDSTANRTLDQQCTVTRPGLAPIASALAVELLVGILHHPQGIFADGELANSSNSGSCEQPLGVLPHQIRGSLSQFSQMTLVGQSSNSCTACSSTVVSEYQERGMEFIIQAINHPTYLEDLTGLTELMKSASSFQLDWDNDDDDDDCIEI</sequence>
<dbReference type="SUPFAM" id="SSF69572">
    <property type="entry name" value="Activating enzymes of the ubiquitin-like proteins"/>
    <property type="match status" value="1"/>
</dbReference>
<dbReference type="InterPro" id="IPR035985">
    <property type="entry name" value="Ubiquitin-activating_enz"/>
</dbReference>
<dbReference type="Pfam" id="PF16420">
    <property type="entry name" value="ATG7_N"/>
    <property type="match status" value="1"/>
</dbReference>
<dbReference type="GO" id="GO:0019778">
    <property type="term" value="F:Atg12 activating enzyme activity"/>
    <property type="evidence" value="ECO:0007669"/>
    <property type="project" value="TreeGrafter"/>
</dbReference>
<evidence type="ECO:0000256" key="8">
    <source>
        <dbReference type="RuleBase" id="RU366022"/>
    </source>
</evidence>
<comment type="subunit">
    <text evidence="8">Homodimer.</text>
</comment>
<feature type="active site" description="Glycyl thioester intermediate" evidence="7">
    <location>
        <position position="547"/>
    </location>
</feature>
<evidence type="ECO:0000256" key="5">
    <source>
        <dbReference type="ARBA" id="ARBA00022927"/>
    </source>
</evidence>
<keyword evidence="5 8" id="KW-0653">Protein transport</keyword>
<evidence type="ECO:0000256" key="4">
    <source>
        <dbReference type="ARBA" id="ARBA00022786"/>
    </source>
</evidence>
<feature type="domain" description="THIF-type NAD/FAD binding fold" evidence="9">
    <location>
        <begin position="341"/>
        <end position="575"/>
    </location>
</feature>
<protein>
    <recommendedName>
        <fullName evidence="2 8">Ubiquitin-like modifier-activating enzyme ATG7</fullName>
    </recommendedName>
    <alternativeName>
        <fullName evidence="8">Autophagy-related protein 7</fullName>
    </alternativeName>
</protein>
<dbReference type="EMBL" id="JAXUIC010000005">
    <property type="protein sequence ID" value="KAK4589691.1"/>
    <property type="molecule type" value="Genomic_DNA"/>
</dbReference>
<dbReference type="CDD" id="cd01486">
    <property type="entry name" value="Apg7"/>
    <property type="match status" value="1"/>
</dbReference>
<dbReference type="Proteomes" id="UP001324115">
    <property type="component" value="Unassembled WGS sequence"/>
</dbReference>
<dbReference type="Gene3D" id="3.40.50.720">
    <property type="entry name" value="NAD(P)-binding Rossmann-like Domain"/>
    <property type="match status" value="1"/>
</dbReference>
<reference evidence="11 12" key="1">
    <citation type="journal article" date="2023" name="G3 (Bethesda)">
        <title>A haplotype-resolved chromosome-scale genome for Quercus rubra L. provides insights into the genetics of adaptive traits for red oak species.</title>
        <authorList>
            <person name="Kapoor B."/>
            <person name="Jenkins J."/>
            <person name="Schmutz J."/>
            <person name="Zhebentyayeva T."/>
            <person name="Kuelheim C."/>
            <person name="Coggeshall M."/>
            <person name="Heim C."/>
            <person name="Lasky J.R."/>
            <person name="Leites L."/>
            <person name="Islam-Faridi N."/>
            <person name="Romero-Severson J."/>
            <person name="DeLeo V.L."/>
            <person name="Lucas S.M."/>
            <person name="Lazic D."/>
            <person name="Gailing O."/>
            <person name="Carlson J."/>
            <person name="Staton M."/>
        </authorList>
    </citation>
    <scope>NUCLEOTIDE SEQUENCE [LARGE SCALE GENOMIC DNA]</scope>
    <source>
        <strain evidence="11">Pseudo-F2</strain>
    </source>
</reference>
<dbReference type="AlphaFoldDB" id="A0AAN7IXJ3"/>
<evidence type="ECO:0000259" key="10">
    <source>
        <dbReference type="Pfam" id="PF16420"/>
    </source>
</evidence>
<comment type="caution">
    <text evidence="11">The sequence shown here is derived from an EMBL/GenBank/DDBJ whole genome shotgun (WGS) entry which is preliminary data.</text>
</comment>
<evidence type="ECO:0000313" key="12">
    <source>
        <dbReference type="Proteomes" id="UP001324115"/>
    </source>
</evidence>
<evidence type="ECO:0000256" key="7">
    <source>
        <dbReference type="PIRSR" id="PIRSR606285-1"/>
    </source>
</evidence>
<dbReference type="InterPro" id="IPR042523">
    <property type="entry name" value="Atg7_N_2"/>
</dbReference>
<proteinExistence type="inferred from homology"/>
<keyword evidence="3 8" id="KW-0813">Transport</keyword>
<keyword evidence="6 8" id="KW-0072">Autophagy</keyword>
<evidence type="ECO:0000313" key="11">
    <source>
        <dbReference type="EMBL" id="KAK4589691.1"/>
    </source>
</evidence>
<evidence type="ECO:0000259" key="9">
    <source>
        <dbReference type="Pfam" id="PF00899"/>
    </source>
</evidence>
<dbReference type="FunFam" id="3.40.140.100:FF:000001">
    <property type="entry name" value="Ubiquitin-like modifier-activating enzyme ATG7"/>
    <property type="match status" value="1"/>
</dbReference>